<dbReference type="AlphaFoldDB" id="A0A1Y1I5W1"/>
<dbReference type="EMBL" id="DF237179">
    <property type="protein sequence ID" value="GAQ85342.1"/>
    <property type="molecule type" value="Genomic_DNA"/>
</dbReference>
<proteinExistence type="predicted"/>
<sequence>MLRSAARLCGPGTKGKEHCIRIIQELAAYKGGAGFERILTGVLWEVQLEGDSSEDYVKTLIEYNMSCQALASLTESNVAVERCLKALAKNKRQVAQHIYKRLSENALKAARGYKRGSEDGPSFEMMVVAPLECLTNFVRVSRSFRDAIENSLAEISMPESLGFFLSAEFLDALSKKDAFAVQYLFSSIAASLALYPDSQIWALDKGLLKMLAAAVG</sequence>
<name>A0A1Y1I5W1_KLENI</name>
<accession>A0A1Y1I5W1</accession>
<reference evidence="1 2" key="1">
    <citation type="journal article" date="2014" name="Nat. Commun.">
        <title>Klebsormidium flaccidum genome reveals primary factors for plant terrestrial adaptation.</title>
        <authorList>
            <person name="Hori K."/>
            <person name="Maruyama F."/>
            <person name="Fujisawa T."/>
            <person name="Togashi T."/>
            <person name="Yamamoto N."/>
            <person name="Seo M."/>
            <person name="Sato S."/>
            <person name="Yamada T."/>
            <person name="Mori H."/>
            <person name="Tajima N."/>
            <person name="Moriyama T."/>
            <person name="Ikeuchi M."/>
            <person name="Watanabe M."/>
            <person name="Wada H."/>
            <person name="Kobayashi K."/>
            <person name="Saito M."/>
            <person name="Masuda T."/>
            <person name="Sasaki-Sekimoto Y."/>
            <person name="Mashiguchi K."/>
            <person name="Awai K."/>
            <person name="Shimojima M."/>
            <person name="Masuda S."/>
            <person name="Iwai M."/>
            <person name="Nobusawa T."/>
            <person name="Narise T."/>
            <person name="Kondo S."/>
            <person name="Saito H."/>
            <person name="Sato R."/>
            <person name="Murakawa M."/>
            <person name="Ihara Y."/>
            <person name="Oshima-Yamada Y."/>
            <person name="Ohtaka K."/>
            <person name="Satoh M."/>
            <person name="Sonobe K."/>
            <person name="Ishii M."/>
            <person name="Ohtani R."/>
            <person name="Kanamori-Sato M."/>
            <person name="Honoki R."/>
            <person name="Miyazaki D."/>
            <person name="Mochizuki H."/>
            <person name="Umetsu J."/>
            <person name="Higashi K."/>
            <person name="Shibata D."/>
            <person name="Kamiya Y."/>
            <person name="Sato N."/>
            <person name="Nakamura Y."/>
            <person name="Tabata S."/>
            <person name="Ida S."/>
            <person name="Kurokawa K."/>
            <person name="Ohta H."/>
        </authorList>
    </citation>
    <scope>NUCLEOTIDE SEQUENCE [LARGE SCALE GENOMIC DNA]</scope>
    <source>
        <strain evidence="1 2">NIES-2285</strain>
    </source>
</reference>
<organism evidence="1 2">
    <name type="scientific">Klebsormidium nitens</name>
    <name type="common">Green alga</name>
    <name type="synonym">Ulothrix nitens</name>
    <dbReference type="NCBI Taxonomy" id="105231"/>
    <lineage>
        <taxon>Eukaryota</taxon>
        <taxon>Viridiplantae</taxon>
        <taxon>Streptophyta</taxon>
        <taxon>Klebsormidiophyceae</taxon>
        <taxon>Klebsormidiales</taxon>
        <taxon>Klebsormidiaceae</taxon>
        <taxon>Klebsormidium</taxon>
    </lineage>
</organism>
<protein>
    <submittedName>
        <fullName evidence="1">Uncharacterized protein</fullName>
    </submittedName>
</protein>
<evidence type="ECO:0000313" key="1">
    <source>
        <dbReference type="EMBL" id="GAQ85342.1"/>
    </source>
</evidence>
<evidence type="ECO:0000313" key="2">
    <source>
        <dbReference type="Proteomes" id="UP000054558"/>
    </source>
</evidence>
<gene>
    <name evidence="1" type="ORF">KFL_002300140</name>
</gene>
<dbReference type="Proteomes" id="UP000054558">
    <property type="component" value="Unassembled WGS sequence"/>
</dbReference>
<keyword evidence="2" id="KW-1185">Reference proteome</keyword>